<gene>
    <name evidence="1" type="ORF">Airi02_091270</name>
</gene>
<organism evidence="1 2">
    <name type="scientific">Actinoallomurus iriomotensis</name>
    <dbReference type="NCBI Taxonomy" id="478107"/>
    <lineage>
        <taxon>Bacteria</taxon>
        <taxon>Bacillati</taxon>
        <taxon>Actinomycetota</taxon>
        <taxon>Actinomycetes</taxon>
        <taxon>Streptosporangiales</taxon>
        <taxon>Thermomonosporaceae</taxon>
        <taxon>Actinoallomurus</taxon>
    </lineage>
</organism>
<name>A0A9W6SCR4_9ACTN</name>
<sequence length="260" mass="28629">MVAGSVFRPVIRLYRRSVPEDFAVAVHRLEYLPLKVIEGAFGSHLVLRDGRTLGVYKWGRGKGAQREVAAFELSDETGLGVVPRTRKWSGRYGKGILQEYVPATAGVTAVRKGERTQRMAAFDYAVAQGDRAEADENFLVLGDGRPMSHDNGTTFNEPAPGKVQFIQSNFVVAHLNEPLAPGLVDELRSADLGRVADRMHAAELDTPAIDGAVARLTEMREEGRITGRAWDGLIVDSRFAVRYPTEAPSIEEWVRAARGR</sequence>
<evidence type="ECO:0000313" key="1">
    <source>
        <dbReference type="EMBL" id="GLY91198.1"/>
    </source>
</evidence>
<dbReference type="Proteomes" id="UP001165074">
    <property type="component" value="Unassembled WGS sequence"/>
</dbReference>
<dbReference type="AlphaFoldDB" id="A0A9W6SCR4"/>
<comment type="caution">
    <text evidence="1">The sequence shown here is derived from an EMBL/GenBank/DDBJ whole genome shotgun (WGS) entry which is preliminary data.</text>
</comment>
<protein>
    <submittedName>
        <fullName evidence="1">Uncharacterized protein</fullName>
    </submittedName>
</protein>
<keyword evidence="2" id="KW-1185">Reference proteome</keyword>
<proteinExistence type="predicted"/>
<dbReference type="EMBL" id="BSTK01000019">
    <property type="protein sequence ID" value="GLY91198.1"/>
    <property type="molecule type" value="Genomic_DNA"/>
</dbReference>
<accession>A0A9W6SCR4</accession>
<evidence type="ECO:0000313" key="2">
    <source>
        <dbReference type="Proteomes" id="UP001165074"/>
    </source>
</evidence>
<reference evidence="1" key="1">
    <citation type="submission" date="2023-03" db="EMBL/GenBank/DDBJ databases">
        <title>Actinoallomurus iriomotensis NBRC 103684.</title>
        <authorList>
            <person name="Ichikawa N."/>
            <person name="Sato H."/>
            <person name="Tonouchi N."/>
        </authorList>
    </citation>
    <scope>NUCLEOTIDE SEQUENCE</scope>
    <source>
        <strain evidence="1">NBRC 103684</strain>
    </source>
</reference>